<dbReference type="PANTHER" id="PTHR10073:SF52">
    <property type="entry name" value="MISMATCH REPAIR ENDONUCLEASE PMS2"/>
    <property type="match status" value="1"/>
</dbReference>
<reference evidence="6" key="1">
    <citation type="submission" date="2025-08" db="UniProtKB">
        <authorList>
            <consortium name="RefSeq"/>
        </authorList>
    </citation>
    <scope>IDENTIFICATION</scope>
    <source>
        <tissue evidence="6">Muscle</tissue>
    </source>
</reference>
<dbReference type="InterPro" id="IPR020568">
    <property type="entry name" value="Ribosomal_Su5_D2-typ_SF"/>
</dbReference>
<dbReference type="Gene3D" id="3.30.1370.100">
    <property type="entry name" value="MutL, C-terminal domain, regulatory subdomain"/>
    <property type="match status" value="1"/>
</dbReference>
<dbReference type="InterPro" id="IPR037198">
    <property type="entry name" value="MutL_C_sf"/>
</dbReference>
<dbReference type="SUPFAM" id="SSF54211">
    <property type="entry name" value="Ribosomal protein S5 domain 2-like"/>
    <property type="match status" value="1"/>
</dbReference>
<dbReference type="InterPro" id="IPR014790">
    <property type="entry name" value="MutL_C"/>
</dbReference>
<dbReference type="GeneID" id="106467341"/>
<dbReference type="SUPFAM" id="SSF118116">
    <property type="entry name" value="DNA mismatch repair protein MutL"/>
    <property type="match status" value="1"/>
</dbReference>
<dbReference type="InterPro" id="IPR002099">
    <property type="entry name" value="MutL/Mlh/PMS"/>
</dbReference>
<dbReference type="PANTHER" id="PTHR10073">
    <property type="entry name" value="DNA MISMATCH REPAIR PROTEIN MLH, PMS, MUTL"/>
    <property type="match status" value="1"/>
</dbReference>
<evidence type="ECO:0000259" key="3">
    <source>
        <dbReference type="SMART" id="SM00853"/>
    </source>
</evidence>
<evidence type="ECO:0000313" key="5">
    <source>
        <dbReference type="Proteomes" id="UP000694941"/>
    </source>
</evidence>
<dbReference type="Gene3D" id="3.30.565.10">
    <property type="entry name" value="Histidine kinase-like ATPase, C-terminal domain"/>
    <property type="match status" value="1"/>
</dbReference>
<dbReference type="SMART" id="SM01340">
    <property type="entry name" value="DNA_mis_repair"/>
    <property type="match status" value="1"/>
</dbReference>
<evidence type="ECO:0000313" key="6">
    <source>
        <dbReference type="RefSeq" id="XP_022251208.1"/>
    </source>
</evidence>
<dbReference type="Pfam" id="PF01119">
    <property type="entry name" value="DNA_mis_repair"/>
    <property type="match status" value="1"/>
</dbReference>
<gene>
    <name evidence="6" type="primary">LOC106467341</name>
</gene>
<evidence type="ECO:0000256" key="2">
    <source>
        <dbReference type="ARBA" id="ARBA00022763"/>
    </source>
</evidence>
<dbReference type="NCBIfam" id="TIGR00585">
    <property type="entry name" value="mutl"/>
    <property type="match status" value="1"/>
</dbReference>
<feature type="domain" description="DNA mismatch repair protein S5" evidence="4">
    <location>
        <begin position="216"/>
        <end position="345"/>
    </location>
</feature>
<dbReference type="InterPro" id="IPR036890">
    <property type="entry name" value="HATPase_C_sf"/>
</dbReference>
<protein>
    <submittedName>
        <fullName evidence="6">Mismatch repair endonuclease PMS2-like</fullName>
    </submittedName>
</protein>
<dbReference type="InterPro" id="IPR042120">
    <property type="entry name" value="MutL_C_dimsub"/>
</dbReference>
<dbReference type="Pfam" id="PF08676">
    <property type="entry name" value="MutL_C"/>
    <property type="match status" value="1"/>
</dbReference>
<dbReference type="CDD" id="cd03484">
    <property type="entry name" value="MutL_Trans_hPMS_2_like"/>
    <property type="match status" value="1"/>
</dbReference>
<keyword evidence="2" id="KW-0227">DNA damage</keyword>
<dbReference type="InterPro" id="IPR014762">
    <property type="entry name" value="DNA_mismatch_repair_CS"/>
</dbReference>
<evidence type="ECO:0000256" key="1">
    <source>
        <dbReference type="ARBA" id="ARBA00006082"/>
    </source>
</evidence>
<evidence type="ECO:0000259" key="4">
    <source>
        <dbReference type="SMART" id="SM01340"/>
    </source>
</evidence>
<dbReference type="Gene3D" id="3.30.230.10">
    <property type="match status" value="1"/>
</dbReference>
<dbReference type="Proteomes" id="UP000694941">
    <property type="component" value="Unplaced"/>
</dbReference>
<dbReference type="RefSeq" id="XP_022251208.1">
    <property type="nucleotide sequence ID" value="XM_022395500.1"/>
</dbReference>
<dbReference type="SMART" id="SM00853">
    <property type="entry name" value="MutL_C"/>
    <property type="match status" value="1"/>
</dbReference>
<dbReference type="InterPro" id="IPR042121">
    <property type="entry name" value="MutL_C_regsub"/>
</dbReference>
<feature type="domain" description="MutL C-terminal dimerisation" evidence="3">
    <location>
        <begin position="745"/>
        <end position="889"/>
    </location>
</feature>
<sequence length="929" mass="104772">MAEEPSCLTNIRRVNGVTVHKICSGQVILNLATAVKELVENSVDAGSTNIEVRLKEYGSELVEVSDNGVGVHESNFEGLSLKYHTSKLSEFEDLANVGTFGFRGEALSSLCALSDVVITTCNKGASSGTRLEFDHDGKLTKRSPCSRQVGTTVSLQNLFCTLPVRHKEFLHNVRREFNRMVQVLTAYCLISTKIRITCINQTKKGVVEEKELDVLVASLLGFQQVEPSAEVQEEYSLPFSVKSSPLPFRLEGYVSSCQHGLGRSSPDRQFLFVNGRPCDLPKVTRLINDVYHSFNRHQYPVVCLNILLEKEEVDINLTPDKRQVFVQNEKLLLASIKTSLLQLYSPLSSMLDQQGCSFQTSIMSHVQKKTDIDMETSPSDEKKGKLNIGLKRAFSVPDESKPQSESTVNIHKFARFKASLSSYEVNSLKVESSVTKEKELNTAVSEDKELQMIMTKEEIHDKEVGDYFTGGISDNIPCITRELIQVASEEYSIKSGKIDEELTDKISRTETDLFVDKVSDKNYDGLEEKGLELSLCKQSQSCEDAVNKPYKNASCASNLKAASLEDDSSNYRNQGTMKSPLKEFLCDRKVYKKRSTDKFMENSLLNQFRHKLDCGVHNLKKEHSSSLHTLDGYLGVQNNHSEADRKVSQAQSSLILSEQDSSVAVCSSSEVTVDEPQPVHKKMVILPFSLERLKVDVKKEEQKLDEKNKCEYRKFRAKITPSDNQSAEQELRKEFRKDMFSQMEVLGQFNLGFIIAKLGADLFIIDQHATDEKYNFEMLQKNTILETQKLLHPQTLELTASSEATLLENVEIFHKNGFEFCINEDATVGQRVKLISVPVSRNWTFGKSDIDELLFMLSDSPGVLCRPSRVRQMFASRACRKSVMIGTPLTISDMKKLVSHMKDIEQPWNCPHGRPTMRHLFNLNILKNI</sequence>
<accession>A0ABM1T5Q2</accession>
<dbReference type="InterPro" id="IPR038973">
    <property type="entry name" value="MutL/Mlh/Pms-like"/>
</dbReference>
<dbReference type="CDD" id="cd16926">
    <property type="entry name" value="HATPase_MutL-MLH-PMS-like"/>
    <property type="match status" value="1"/>
</dbReference>
<organism evidence="5 6">
    <name type="scientific">Limulus polyphemus</name>
    <name type="common">Atlantic horseshoe crab</name>
    <dbReference type="NCBI Taxonomy" id="6850"/>
    <lineage>
        <taxon>Eukaryota</taxon>
        <taxon>Metazoa</taxon>
        <taxon>Ecdysozoa</taxon>
        <taxon>Arthropoda</taxon>
        <taxon>Chelicerata</taxon>
        <taxon>Merostomata</taxon>
        <taxon>Xiphosura</taxon>
        <taxon>Limulidae</taxon>
        <taxon>Limulus</taxon>
    </lineage>
</organism>
<dbReference type="Pfam" id="PF13589">
    <property type="entry name" value="HATPase_c_3"/>
    <property type="match status" value="1"/>
</dbReference>
<dbReference type="Gene3D" id="3.30.1540.20">
    <property type="entry name" value="MutL, C-terminal domain, dimerisation subdomain"/>
    <property type="match status" value="1"/>
</dbReference>
<name>A0ABM1T5Q2_LIMPO</name>
<dbReference type="InterPro" id="IPR013507">
    <property type="entry name" value="DNA_mismatch_S5_2-like"/>
</dbReference>
<dbReference type="PROSITE" id="PS00058">
    <property type="entry name" value="DNA_MISMATCH_REPAIR_1"/>
    <property type="match status" value="1"/>
</dbReference>
<comment type="similarity">
    <text evidence="1">Belongs to the DNA mismatch repair MutL/HexB family.</text>
</comment>
<dbReference type="InterPro" id="IPR014721">
    <property type="entry name" value="Ribsml_uS5_D2-typ_fold_subgr"/>
</dbReference>
<dbReference type="SUPFAM" id="SSF55874">
    <property type="entry name" value="ATPase domain of HSP90 chaperone/DNA topoisomerase II/histidine kinase"/>
    <property type="match status" value="1"/>
</dbReference>
<keyword evidence="5" id="KW-1185">Reference proteome</keyword>
<proteinExistence type="inferred from homology"/>